<feature type="repeat" description="TPR" evidence="3">
    <location>
        <begin position="699"/>
        <end position="732"/>
    </location>
</feature>
<dbReference type="CDD" id="cd14014">
    <property type="entry name" value="STKc_PknB_like"/>
    <property type="match status" value="1"/>
</dbReference>
<dbReference type="Pfam" id="PF13181">
    <property type="entry name" value="TPR_8"/>
    <property type="match status" value="3"/>
</dbReference>
<dbReference type="Gene3D" id="1.10.510.10">
    <property type="entry name" value="Transferase(Phosphotransferase) domain 1"/>
    <property type="match status" value="1"/>
</dbReference>
<evidence type="ECO:0000256" key="1">
    <source>
        <dbReference type="ARBA" id="ARBA00022737"/>
    </source>
</evidence>
<gene>
    <name evidence="6" type="ORF">KSB_25010</name>
</gene>
<dbReference type="PROSITE" id="PS50011">
    <property type="entry name" value="PROTEIN_KINASE_DOM"/>
    <property type="match status" value="1"/>
</dbReference>
<evidence type="ECO:0000313" key="7">
    <source>
        <dbReference type="Proteomes" id="UP000654345"/>
    </source>
</evidence>
<dbReference type="PROSITE" id="PS50293">
    <property type="entry name" value="TPR_REGION"/>
    <property type="match status" value="1"/>
</dbReference>
<feature type="repeat" description="TPR" evidence="3">
    <location>
        <begin position="495"/>
        <end position="528"/>
    </location>
</feature>
<dbReference type="PROSITE" id="PS00108">
    <property type="entry name" value="PROTEIN_KINASE_ST"/>
    <property type="match status" value="1"/>
</dbReference>
<name>A0ABQ3UMP8_9CHLR</name>
<organism evidence="6 7">
    <name type="scientific">Ktedonobacter robiniae</name>
    <dbReference type="NCBI Taxonomy" id="2778365"/>
    <lineage>
        <taxon>Bacteria</taxon>
        <taxon>Bacillati</taxon>
        <taxon>Chloroflexota</taxon>
        <taxon>Ktedonobacteria</taxon>
        <taxon>Ktedonobacterales</taxon>
        <taxon>Ktedonobacteraceae</taxon>
        <taxon>Ktedonobacter</taxon>
    </lineage>
</organism>
<feature type="region of interest" description="Disordered" evidence="4">
    <location>
        <begin position="769"/>
        <end position="793"/>
    </location>
</feature>
<dbReference type="InterPro" id="IPR011990">
    <property type="entry name" value="TPR-like_helical_dom_sf"/>
</dbReference>
<dbReference type="InterPro" id="IPR051685">
    <property type="entry name" value="Ycf3/AcsC/BcsC/TPR_MFPF"/>
</dbReference>
<dbReference type="SUPFAM" id="SSF56112">
    <property type="entry name" value="Protein kinase-like (PK-like)"/>
    <property type="match status" value="1"/>
</dbReference>
<dbReference type="SMART" id="SM00028">
    <property type="entry name" value="TPR"/>
    <property type="match status" value="10"/>
</dbReference>
<feature type="repeat" description="TPR" evidence="3">
    <location>
        <begin position="665"/>
        <end position="698"/>
    </location>
</feature>
<keyword evidence="7" id="KW-1185">Reference proteome</keyword>
<dbReference type="GO" id="GO:0016301">
    <property type="term" value="F:kinase activity"/>
    <property type="evidence" value="ECO:0007669"/>
    <property type="project" value="UniProtKB-KW"/>
</dbReference>
<dbReference type="RefSeq" id="WP_201370785.1">
    <property type="nucleotide sequence ID" value="NZ_BNJG01000001.1"/>
</dbReference>
<keyword evidence="2 3" id="KW-0802">TPR repeat</keyword>
<dbReference type="InterPro" id="IPR000719">
    <property type="entry name" value="Prot_kinase_dom"/>
</dbReference>
<proteinExistence type="predicted"/>
<dbReference type="Pfam" id="PF00069">
    <property type="entry name" value="Pkinase"/>
    <property type="match status" value="1"/>
</dbReference>
<dbReference type="PANTHER" id="PTHR44943:SF8">
    <property type="entry name" value="TPR REPEAT-CONTAINING PROTEIN MJ0263"/>
    <property type="match status" value="1"/>
</dbReference>
<dbReference type="SUPFAM" id="SSF48439">
    <property type="entry name" value="Protein prenylyltransferase"/>
    <property type="match status" value="2"/>
</dbReference>
<protein>
    <submittedName>
        <fullName evidence="6">Protein kinase</fullName>
    </submittedName>
</protein>
<feature type="compositionally biased region" description="Polar residues" evidence="4">
    <location>
        <begin position="389"/>
        <end position="399"/>
    </location>
</feature>
<feature type="region of interest" description="Disordered" evidence="4">
    <location>
        <begin position="306"/>
        <end position="409"/>
    </location>
</feature>
<dbReference type="InterPro" id="IPR019734">
    <property type="entry name" value="TPR_rpt"/>
</dbReference>
<feature type="repeat" description="TPR" evidence="3">
    <location>
        <begin position="631"/>
        <end position="664"/>
    </location>
</feature>
<feature type="repeat" description="TPR" evidence="3">
    <location>
        <begin position="733"/>
        <end position="766"/>
    </location>
</feature>
<dbReference type="PROSITE" id="PS50005">
    <property type="entry name" value="TPR"/>
    <property type="match status" value="7"/>
</dbReference>
<dbReference type="EMBL" id="BNJG01000001">
    <property type="protein sequence ID" value="GHO54026.1"/>
    <property type="molecule type" value="Genomic_DNA"/>
</dbReference>
<dbReference type="InterPro" id="IPR011009">
    <property type="entry name" value="Kinase-like_dom_sf"/>
</dbReference>
<reference evidence="6 7" key="1">
    <citation type="journal article" date="2021" name="Int. J. Syst. Evol. Microbiol.">
        <title>Reticulibacter mediterranei gen. nov., sp. nov., within the new family Reticulibacteraceae fam. nov., and Ktedonospora formicarum gen. nov., sp. nov., Ktedonobacter robiniae sp. nov., Dictyobacter formicarum sp. nov. and Dictyobacter arantiisoli sp. nov., belonging to the class Ktedonobacteria.</title>
        <authorList>
            <person name="Yabe S."/>
            <person name="Zheng Y."/>
            <person name="Wang C.M."/>
            <person name="Sakai Y."/>
            <person name="Abe K."/>
            <person name="Yokota A."/>
            <person name="Donadio S."/>
            <person name="Cavaletti L."/>
            <person name="Monciardini P."/>
        </authorList>
    </citation>
    <scope>NUCLEOTIDE SEQUENCE [LARGE SCALE GENOMIC DNA]</scope>
    <source>
        <strain evidence="6 7">SOSP1-30</strain>
    </source>
</reference>
<dbReference type="Pfam" id="PF14559">
    <property type="entry name" value="TPR_19"/>
    <property type="match status" value="1"/>
</dbReference>
<keyword evidence="6" id="KW-0418">Kinase</keyword>
<feature type="repeat" description="TPR" evidence="3">
    <location>
        <begin position="563"/>
        <end position="596"/>
    </location>
</feature>
<dbReference type="Pfam" id="PF00515">
    <property type="entry name" value="TPR_1"/>
    <property type="match status" value="2"/>
</dbReference>
<dbReference type="SMART" id="SM00220">
    <property type="entry name" value="S_TKc"/>
    <property type="match status" value="1"/>
</dbReference>
<dbReference type="InterPro" id="IPR008271">
    <property type="entry name" value="Ser/Thr_kinase_AS"/>
</dbReference>
<keyword evidence="1" id="KW-0677">Repeat</keyword>
<dbReference type="Gene3D" id="1.25.40.10">
    <property type="entry name" value="Tetratricopeptide repeat domain"/>
    <property type="match status" value="5"/>
</dbReference>
<feature type="domain" description="Protein kinase" evidence="5">
    <location>
        <begin position="19"/>
        <end position="282"/>
    </location>
</feature>
<evidence type="ECO:0000256" key="4">
    <source>
        <dbReference type="SAM" id="MobiDB-lite"/>
    </source>
</evidence>
<evidence type="ECO:0000256" key="2">
    <source>
        <dbReference type="ARBA" id="ARBA00022803"/>
    </source>
</evidence>
<evidence type="ECO:0000259" key="5">
    <source>
        <dbReference type="PROSITE" id="PS50011"/>
    </source>
</evidence>
<comment type="caution">
    <text evidence="6">The sequence shown here is derived from an EMBL/GenBank/DDBJ whole genome shotgun (WGS) entry which is preliminary data.</text>
</comment>
<evidence type="ECO:0000313" key="6">
    <source>
        <dbReference type="EMBL" id="GHO54026.1"/>
    </source>
</evidence>
<feature type="compositionally biased region" description="Polar residues" evidence="4">
    <location>
        <begin position="336"/>
        <end position="376"/>
    </location>
</feature>
<evidence type="ECO:0000256" key="3">
    <source>
        <dbReference type="PROSITE-ProRule" id="PRU00339"/>
    </source>
</evidence>
<dbReference type="Gene3D" id="3.30.200.20">
    <property type="entry name" value="Phosphorylase Kinase, domain 1"/>
    <property type="match status" value="1"/>
</dbReference>
<sequence>MSNTQANSESYVGRQVGNYLVQAEVQRGSYGSVFQAKHVIFADEPVVALKILHTNLTDPASEQQFFDEARLLRRLKHAHILPVQDAGLDEGVPYFVAAYAVGGSLRDLLLKQQGTPLPIADALRILNQVGDGLNYAHQQSVVHRDLKPENILFGDQGEALLADFGIAVTLTSTRTQLANRSGTPAYMAPEQFEGLSSIKSDQYALGCMAYELLTGRLPFQFTDTSIETIWFQHAKVVPTPPTQINSTIPPYTEQAILRTLAKDREQRFPSVADFLLALNAGYTTQTIYTTPAQPQGLTPTVMVEPANQQQPPLAPTRVVESPTGPAIAPTIMADQPDSSTPAQGYTPTVSANADTESTLHTTQGDAQNQPQAASTSKKTRRLPAALATGSASNSQAQTSTPEIAPAPPPITPVPQQPTLILDPDKARLYGETAHKLNDIERYSEALAYFEQALHFDPANGWLYGGKGFALYHLERYEEALTALNDAIKLGYTNNGWMYAYLGYTLKELHRYQEALQAYDQSLQLDANNAWTLREKGHVLNTLKHYDDALKCIDHSLELDAKSEFAYGRRGFALKNLGRHAEALQAYDQALTLDPHDGWTYREKAHVLNLLKRYPEAVEAANMAIQFDAHDMYAYVQKGFALKNLGHYEEVLQAYNQAQALDPKNAWFYREKAFVLNELKRYEEALHESDQAVKLEPHNAFAHGRRGFALKELKRYEEALQAYDQALQLDANDAWTLREKAHVLNSLKHYDEALSCAEQALRLNPQDELAKEQREAAKRHLRRHKKATEEKEKE</sequence>
<dbReference type="Proteomes" id="UP000654345">
    <property type="component" value="Unassembled WGS sequence"/>
</dbReference>
<accession>A0ABQ3UMP8</accession>
<feature type="repeat" description="TPR" evidence="3">
    <location>
        <begin position="426"/>
        <end position="459"/>
    </location>
</feature>
<keyword evidence="6" id="KW-0808">Transferase</keyword>
<dbReference type="PANTHER" id="PTHR44943">
    <property type="entry name" value="CELLULOSE SYNTHASE OPERON PROTEIN C"/>
    <property type="match status" value="1"/>
</dbReference>